<dbReference type="GO" id="GO:0005634">
    <property type="term" value="C:nucleus"/>
    <property type="evidence" value="ECO:0007669"/>
    <property type="project" value="TreeGrafter"/>
</dbReference>
<dbReference type="InterPro" id="IPR036691">
    <property type="entry name" value="Endo/exonu/phosph_ase_sf"/>
</dbReference>
<dbReference type="OrthoDB" id="10061407at2759"/>
<dbReference type="GO" id="GO:0006308">
    <property type="term" value="P:DNA catabolic process"/>
    <property type="evidence" value="ECO:0007669"/>
    <property type="project" value="InterPro"/>
</dbReference>
<dbReference type="PANTHER" id="PTHR11371:SF31">
    <property type="entry name" value="EXTRACELLULAR NUCLEASE"/>
    <property type="match status" value="1"/>
</dbReference>
<dbReference type="PANTHER" id="PTHR11371">
    <property type="entry name" value="DEOXYRIBONUCLEASE"/>
    <property type="match status" value="1"/>
</dbReference>
<accession>A0A7J7K704</accession>
<reference evidence="3" key="1">
    <citation type="submission" date="2020-06" db="EMBL/GenBank/DDBJ databases">
        <title>Draft genome of Bugula neritina, a colonial animal packing powerful symbionts and potential medicines.</title>
        <authorList>
            <person name="Rayko M."/>
        </authorList>
    </citation>
    <scope>NUCLEOTIDE SEQUENCE [LARGE SCALE GENOMIC DNA]</scope>
    <source>
        <strain evidence="3">Kwan_BN1</strain>
    </source>
</reference>
<comment type="caution">
    <text evidence="3">The sequence shown here is derived from an EMBL/GenBank/DDBJ whole genome shotgun (WGS) entry which is preliminary data.</text>
</comment>
<evidence type="ECO:0000313" key="4">
    <source>
        <dbReference type="Proteomes" id="UP000593567"/>
    </source>
</evidence>
<sequence>MENLTLLDSYQYNDVNNTFKWEPFGALFHSSETGDLQRVGLLGFKLYKPAITKEINALASVVEDAKKTWNIQDILLMGDFKACYYLTKKVFSDIPLVSDKSYNWLVNDSFDTFTKITTNCAADSLMFSHITFTE</sequence>
<dbReference type="SMART" id="SM00476">
    <property type="entry name" value="DNaseIc"/>
    <property type="match status" value="1"/>
</dbReference>
<dbReference type="GO" id="GO:0003677">
    <property type="term" value="F:DNA binding"/>
    <property type="evidence" value="ECO:0007669"/>
    <property type="project" value="TreeGrafter"/>
</dbReference>
<keyword evidence="4" id="KW-1185">Reference proteome</keyword>
<dbReference type="GO" id="GO:0004530">
    <property type="term" value="F:deoxyribonuclease I activity"/>
    <property type="evidence" value="ECO:0007669"/>
    <property type="project" value="TreeGrafter"/>
</dbReference>
<dbReference type="InterPro" id="IPR016202">
    <property type="entry name" value="DNase_I"/>
</dbReference>
<keyword evidence="2" id="KW-0378">Hydrolase</keyword>
<evidence type="ECO:0000313" key="3">
    <source>
        <dbReference type="EMBL" id="KAF6033983.1"/>
    </source>
</evidence>
<dbReference type="AlphaFoldDB" id="A0A7J7K704"/>
<dbReference type="EMBL" id="VXIV02001188">
    <property type="protein sequence ID" value="KAF6033983.1"/>
    <property type="molecule type" value="Genomic_DNA"/>
</dbReference>
<protein>
    <submittedName>
        <fullName evidence="3">DNASE1L1</fullName>
    </submittedName>
</protein>
<proteinExistence type="predicted"/>
<dbReference type="Proteomes" id="UP000593567">
    <property type="component" value="Unassembled WGS sequence"/>
</dbReference>
<evidence type="ECO:0000256" key="2">
    <source>
        <dbReference type="ARBA" id="ARBA00022801"/>
    </source>
</evidence>
<keyword evidence="1" id="KW-0540">Nuclease</keyword>
<organism evidence="3 4">
    <name type="scientific">Bugula neritina</name>
    <name type="common">Brown bryozoan</name>
    <name type="synonym">Sertularia neritina</name>
    <dbReference type="NCBI Taxonomy" id="10212"/>
    <lineage>
        <taxon>Eukaryota</taxon>
        <taxon>Metazoa</taxon>
        <taxon>Spiralia</taxon>
        <taxon>Lophotrochozoa</taxon>
        <taxon>Bryozoa</taxon>
        <taxon>Gymnolaemata</taxon>
        <taxon>Cheilostomatida</taxon>
        <taxon>Flustrina</taxon>
        <taxon>Buguloidea</taxon>
        <taxon>Bugulidae</taxon>
        <taxon>Bugula</taxon>
    </lineage>
</organism>
<evidence type="ECO:0000256" key="1">
    <source>
        <dbReference type="ARBA" id="ARBA00022722"/>
    </source>
</evidence>
<dbReference type="Gene3D" id="3.60.10.10">
    <property type="entry name" value="Endonuclease/exonuclease/phosphatase"/>
    <property type="match status" value="1"/>
</dbReference>
<gene>
    <name evidence="3" type="ORF">EB796_007711</name>
</gene>
<name>A0A7J7K704_BUGNE</name>